<keyword evidence="3" id="KW-1185">Reference proteome</keyword>
<reference evidence="2 3" key="1">
    <citation type="submission" date="2016-02" db="EMBL/GenBank/DDBJ databases">
        <title>Genome analysis of coral dinoflagellate symbionts highlights evolutionary adaptations to a symbiotic lifestyle.</title>
        <authorList>
            <person name="Aranda M."/>
            <person name="Li Y."/>
            <person name="Liew Y.J."/>
            <person name="Baumgarten S."/>
            <person name="Simakov O."/>
            <person name="Wilson M."/>
            <person name="Piel J."/>
            <person name="Ashoor H."/>
            <person name="Bougouffa S."/>
            <person name="Bajic V.B."/>
            <person name="Ryu T."/>
            <person name="Ravasi T."/>
            <person name="Bayer T."/>
            <person name="Micklem G."/>
            <person name="Kim H."/>
            <person name="Bhak J."/>
            <person name="Lajeunesse T.C."/>
            <person name="Voolstra C.R."/>
        </authorList>
    </citation>
    <scope>NUCLEOTIDE SEQUENCE [LARGE SCALE GENOMIC DNA]</scope>
    <source>
        <strain evidence="2 3">CCMP2467</strain>
    </source>
</reference>
<feature type="region of interest" description="Disordered" evidence="1">
    <location>
        <begin position="252"/>
        <end position="297"/>
    </location>
</feature>
<evidence type="ECO:0000313" key="2">
    <source>
        <dbReference type="EMBL" id="OLP79792.1"/>
    </source>
</evidence>
<sequence>MQALNEGFVDGIDDLVCFGGEPLNRAMGLHSDPHNHKEAPNVLIPLSVFAGGQLFVEAEDGQVSLEEATSPRLRSFAHGWNETNGLVRLAPRLRSLRDPESTTRRPSPASKFGNSNGTLVPEGVASEGTQGTGSWEKSAIRFVSCEPVVALPGLFYQEIFPWQAYSNQDGYLVPSNPPPPTPAPSEPPESRTTAASLSKHIALWHSPFGPLQTFCGIDSSGLGGRGWLGELTSLHIPAQQRGRAVIDLDQHSAPTEARPAAPNAETWSTKRRRQEEPGPSSAHMSQSPSELDKQRQESVATALQLYANPQEAGIKLLLPPLMDITDNPFTHCPTENMATCCLRSKWAPFGVFGQLLDGLPSMQDSRRSSPSIDQPSDYKSIFFGAYSHGPLVDLRAQTRRYPMVSRLPSFLP</sequence>
<evidence type="ECO:0000256" key="1">
    <source>
        <dbReference type="SAM" id="MobiDB-lite"/>
    </source>
</evidence>
<organism evidence="2 3">
    <name type="scientific">Symbiodinium microadriaticum</name>
    <name type="common">Dinoflagellate</name>
    <name type="synonym">Zooxanthella microadriatica</name>
    <dbReference type="NCBI Taxonomy" id="2951"/>
    <lineage>
        <taxon>Eukaryota</taxon>
        <taxon>Sar</taxon>
        <taxon>Alveolata</taxon>
        <taxon>Dinophyceae</taxon>
        <taxon>Suessiales</taxon>
        <taxon>Symbiodiniaceae</taxon>
        <taxon>Symbiodinium</taxon>
    </lineage>
</organism>
<gene>
    <name evidence="2" type="ORF">AK812_SmicGene39873</name>
</gene>
<dbReference type="Proteomes" id="UP000186817">
    <property type="component" value="Unassembled WGS sequence"/>
</dbReference>
<dbReference type="AlphaFoldDB" id="A0A1Q9CA31"/>
<accession>A0A1Q9CA31</accession>
<feature type="region of interest" description="Disordered" evidence="1">
    <location>
        <begin position="96"/>
        <end position="132"/>
    </location>
</feature>
<dbReference type="OrthoDB" id="10511140at2759"/>
<feature type="compositionally biased region" description="Pro residues" evidence="1">
    <location>
        <begin position="175"/>
        <end position="187"/>
    </location>
</feature>
<feature type="region of interest" description="Disordered" evidence="1">
    <location>
        <begin position="171"/>
        <end position="196"/>
    </location>
</feature>
<evidence type="ECO:0000313" key="3">
    <source>
        <dbReference type="Proteomes" id="UP000186817"/>
    </source>
</evidence>
<proteinExistence type="predicted"/>
<dbReference type="EMBL" id="LSRX01001447">
    <property type="protein sequence ID" value="OLP79792.1"/>
    <property type="molecule type" value="Genomic_DNA"/>
</dbReference>
<name>A0A1Q9CA31_SYMMI</name>
<comment type="caution">
    <text evidence="2">The sequence shown here is derived from an EMBL/GenBank/DDBJ whole genome shotgun (WGS) entry which is preliminary data.</text>
</comment>
<protein>
    <submittedName>
        <fullName evidence="2">Uncharacterized protein</fullName>
    </submittedName>
</protein>